<sequence>MHKYDSKTEGKFMRRNGKRRIAAILAAAVLAAGVAGCGNTQDTTDTQQNTVAAGAESAGADTQDDAESAGTDAQDGAADTAADKNQTAQSVAAEGSTAMGRYMESEIALPEEIRAIYDQQELEDGTLRVLSGGDTTAVWESGDGGASWEKKLVLNELEGLEDKFISAAKFSPDGSICCAFYKLDAEETAQGGVGAAGEDAEAAGGDAESSAEAAGENAEAAGGDAESSADDGVEAAVPGGVEAAGEEGAEAADGGMDTADAADDGIAAGGDAGADMPDCMAKILPDGTLKMIPVKAPFVDSGFGIMIMEMSYMETGKILVNCVGQNQLYLLDDESGEVLATYNEEDEYCFYFKTGGGRIFLFGTDGVTVLDYATGEESAADDAIKETLEDNSSNLEITSSMTYPVIMCSGSREGTLYFANEDGIYRYSAGGSVVEQIADGELNSLGKPSISLCSMAVLSDGSFLLSVLDETEPKLLHFVYDESVPTVPDTELKVYALEDNAEVQQAISMFQTQNPKYYVNLEIGMSGDDAVTASDALRTLNTEIMAGNGPDVLILDGMPMDSYIEKGVLKDISGIYNEILQSDGLQENIAGTWQRDGAVYAIPSRFRVPVLMGDTDTIAQIENLEDLGSVAEQLRAEDDGIESIVEVLSAYWLQKVFYGVYSPTLLADDGTLDTEALTGYLTELNTLFHLNHYTEEEVEHRMVTENDDPYDFSDYVSVEDWAAEKLKLQVISLSSGYNLATVTSVCASMENMDYRLAPVGDKKVFTPAVIVGVSAKSSQTEGAEEFVKFMLSEAAQSINQGGGFPVNKKALDTELFADKLADGQLSEDERSLGSFYSTTMDEETGIISEFSFETVVPEQEVVDRFKELVDSLDTPSLTDAVMEELVQEQAGKCITGEVTVEEAVSSISQKMNLYLAE</sequence>
<gene>
    <name evidence="6" type="ORF">BRYFOR_09239</name>
</gene>
<dbReference type="EMBL" id="ACCL02000025">
    <property type="protein sequence ID" value="EET58779.1"/>
    <property type="molecule type" value="Genomic_DNA"/>
</dbReference>
<protein>
    <submittedName>
        <fullName evidence="6">ABC transporter, solute-binding protein</fullName>
    </submittedName>
</protein>
<keyword evidence="7" id="KW-1185">Reference proteome</keyword>
<dbReference type="GO" id="GO:0015768">
    <property type="term" value="P:maltose transport"/>
    <property type="evidence" value="ECO:0007669"/>
    <property type="project" value="TreeGrafter"/>
</dbReference>
<dbReference type="PANTHER" id="PTHR30061">
    <property type="entry name" value="MALTOSE-BINDING PERIPLASMIC PROTEIN"/>
    <property type="match status" value="1"/>
</dbReference>
<reference evidence="6" key="1">
    <citation type="submission" date="2009-07" db="EMBL/GenBank/DDBJ databases">
        <authorList>
            <person name="Weinstock G."/>
            <person name="Sodergren E."/>
            <person name="Clifton S."/>
            <person name="Fulton L."/>
            <person name="Fulton B."/>
            <person name="Courtney L."/>
            <person name="Fronick C."/>
            <person name="Harrison M."/>
            <person name="Strong C."/>
            <person name="Farmer C."/>
            <person name="Delahaunty K."/>
            <person name="Markovic C."/>
            <person name="Hall O."/>
            <person name="Minx P."/>
            <person name="Tomlinson C."/>
            <person name="Mitreva M."/>
            <person name="Nelson J."/>
            <person name="Hou S."/>
            <person name="Wollam A."/>
            <person name="Pepin K.H."/>
            <person name="Johnson M."/>
            <person name="Bhonagiri V."/>
            <person name="Nash W.E."/>
            <person name="Warren W."/>
            <person name="Chinwalla A."/>
            <person name="Mardis E.R."/>
            <person name="Wilson R.K."/>
        </authorList>
    </citation>
    <scope>NUCLEOTIDE SEQUENCE [LARGE SCALE GENOMIC DNA]</scope>
    <source>
        <strain evidence="6">DSM 14469</strain>
    </source>
</reference>
<dbReference type="SUPFAM" id="SSF53850">
    <property type="entry name" value="Periplasmic binding protein-like II"/>
    <property type="match status" value="1"/>
</dbReference>
<feature type="chain" id="PRO_5002966393" evidence="5">
    <location>
        <begin position="38"/>
        <end position="917"/>
    </location>
</feature>
<evidence type="ECO:0000256" key="2">
    <source>
        <dbReference type="ARBA" id="ARBA00022448"/>
    </source>
</evidence>
<dbReference type="Proteomes" id="UP000005561">
    <property type="component" value="Unassembled WGS sequence"/>
</dbReference>
<evidence type="ECO:0000256" key="4">
    <source>
        <dbReference type="SAM" id="MobiDB-lite"/>
    </source>
</evidence>
<evidence type="ECO:0000313" key="7">
    <source>
        <dbReference type="Proteomes" id="UP000005561"/>
    </source>
</evidence>
<evidence type="ECO:0000256" key="3">
    <source>
        <dbReference type="ARBA" id="ARBA00022729"/>
    </source>
</evidence>
<keyword evidence="2" id="KW-0813">Transport</keyword>
<feature type="region of interest" description="Disordered" evidence="4">
    <location>
        <begin position="192"/>
        <end position="233"/>
    </location>
</feature>
<name>C6LKP2_9FIRM</name>
<dbReference type="SUPFAM" id="SSF101898">
    <property type="entry name" value="NHL repeat"/>
    <property type="match status" value="1"/>
</dbReference>
<dbReference type="GO" id="GO:1901982">
    <property type="term" value="F:maltose binding"/>
    <property type="evidence" value="ECO:0007669"/>
    <property type="project" value="TreeGrafter"/>
</dbReference>
<feature type="signal peptide" evidence="5">
    <location>
        <begin position="1"/>
        <end position="37"/>
    </location>
</feature>
<comment type="caution">
    <text evidence="6">The sequence shown here is derived from an EMBL/GenBank/DDBJ whole genome shotgun (WGS) entry which is preliminary data.</text>
</comment>
<feature type="compositionally biased region" description="Low complexity" evidence="4">
    <location>
        <begin position="202"/>
        <end position="226"/>
    </location>
</feature>
<dbReference type="Gene3D" id="3.40.190.10">
    <property type="entry name" value="Periplasmic binding protein-like II"/>
    <property type="match status" value="1"/>
</dbReference>
<organism evidence="6 7">
    <name type="scientific">Marvinbryantia formatexigens DSM 14469</name>
    <dbReference type="NCBI Taxonomy" id="478749"/>
    <lineage>
        <taxon>Bacteria</taxon>
        <taxon>Bacillati</taxon>
        <taxon>Bacillota</taxon>
        <taxon>Clostridia</taxon>
        <taxon>Lachnospirales</taxon>
        <taxon>Lachnospiraceae</taxon>
        <taxon>Marvinbryantia</taxon>
    </lineage>
</organism>
<dbReference type="AlphaFoldDB" id="C6LKP2"/>
<dbReference type="Pfam" id="PF01547">
    <property type="entry name" value="SBP_bac_1"/>
    <property type="match status" value="1"/>
</dbReference>
<dbReference type="InterPro" id="IPR006059">
    <property type="entry name" value="SBP"/>
</dbReference>
<comment type="similarity">
    <text evidence="1">Belongs to the bacterial solute-binding protein 1 family.</text>
</comment>
<feature type="compositionally biased region" description="Low complexity" evidence="4">
    <location>
        <begin position="69"/>
        <end position="80"/>
    </location>
</feature>
<feature type="region of interest" description="Disordered" evidence="4">
    <location>
        <begin position="247"/>
        <end position="268"/>
    </location>
</feature>
<evidence type="ECO:0000256" key="1">
    <source>
        <dbReference type="ARBA" id="ARBA00008520"/>
    </source>
</evidence>
<dbReference type="PANTHER" id="PTHR30061:SF50">
    <property type="entry name" value="MALTOSE_MALTODEXTRIN-BINDING PERIPLASMIC PROTEIN"/>
    <property type="match status" value="1"/>
</dbReference>
<dbReference type="GO" id="GO:0042956">
    <property type="term" value="P:maltodextrin transmembrane transport"/>
    <property type="evidence" value="ECO:0007669"/>
    <property type="project" value="TreeGrafter"/>
</dbReference>
<evidence type="ECO:0000313" key="6">
    <source>
        <dbReference type="EMBL" id="EET58779.1"/>
    </source>
</evidence>
<accession>C6LKP2</accession>
<dbReference type="GO" id="GO:0055052">
    <property type="term" value="C:ATP-binding cassette (ABC) transporter complex, substrate-binding subunit-containing"/>
    <property type="evidence" value="ECO:0007669"/>
    <property type="project" value="TreeGrafter"/>
</dbReference>
<evidence type="ECO:0000256" key="5">
    <source>
        <dbReference type="SAM" id="SignalP"/>
    </source>
</evidence>
<keyword evidence="3 5" id="KW-0732">Signal</keyword>
<feature type="region of interest" description="Disordered" evidence="4">
    <location>
        <begin position="52"/>
        <end position="97"/>
    </location>
</feature>
<dbReference type="eggNOG" id="COG1653">
    <property type="taxonomic scope" value="Bacteria"/>
</dbReference>
<proteinExistence type="inferred from homology"/>
<dbReference type="STRING" id="168384.SAMN05660368_03076"/>